<feature type="non-terminal residue" evidence="1">
    <location>
        <position position="257"/>
    </location>
</feature>
<dbReference type="EMBL" id="CM041552">
    <property type="protein sequence ID" value="KAI3354420.1"/>
    <property type="molecule type" value="Genomic_DNA"/>
</dbReference>
<reference evidence="1" key="1">
    <citation type="submission" date="2022-04" db="EMBL/GenBank/DDBJ databases">
        <title>Jade perch genome.</title>
        <authorList>
            <person name="Chao B."/>
        </authorList>
    </citation>
    <scope>NUCLEOTIDE SEQUENCE</scope>
    <source>
        <strain evidence="1">CB-2022</strain>
    </source>
</reference>
<comment type="caution">
    <text evidence="1">The sequence shown here is derived from an EMBL/GenBank/DDBJ whole genome shotgun (WGS) entry which is preliminary data.</text>
</comment>
<evidence type="ECO:0000313" key="2">
    <source>
        <dbReference type="Proteomes" id="UP000831701"/>
    </source>
</evidence>
<sequence>MALKAYRGGSRRRGEEDSDNHFLAVFSVEYSTSKKAQGLHFKKTKYAASHQDPKLPPIKTPQVLRSRIQSANLSSIRELQSHVWDLQQQLTKATTENKLLKRLQHRHMVALQHFQDSEGSLSQILSKHDSEVRVLQGLLRETRSCRDSLARQLQATENKLLSTKASLQHLQLLSQDHSLLEREELTLRLNKATAELEEKDKRMQVWRVGDTDLERNLELCQASFNRQIVTEQRKTKEARKTSCYLHERVHQLSRDIQ</sequence>
<organism evidence="1 2">
    <name type="scientific">Scortum barcoo</name>
    <name type="common">barcoo grunter</name>
    <dbReference type="NCBI Taxonomy" id="214431"/>
    <lineage>
        <taxon>Eukaryota</taxon>
        <taxon>Metazoa</taxon>
        <taxon>Chordata</taxon>
        <taxon>Craniata</taxon>
        <taxon>Vertebrata</taxon>
        <taxon>Euteleostomi</taxon>
        <taxon>Actinopterygii</taxon>
        <taxon>Neopterygii</taxon>
        <taxon>Teleostei</taxon>
        <taxon>Neoteleostei</taxon>
        <taxon>Acanthomorphata</taxon>
        <taxon>Eupercaria</taxon>
        <taxon>Centrarchiformes</taxon>
        <taxon>Terapontoidei</taxon>
        <taxon>Terapontidae</taxon>
        <taxon>Scortum</taxon>
    </lineage>
</organism>
<protein>
    <submittedName>
        <fullName evidence="1">Uncharacterized protein</fullName>
    </submittedName>
</protein>
<dbReference type="Proteomes" id="UP000831701">
    <property type="component" value="Chromosome 22"/>
</dbReference>
<name>A0ACB8VGA4_9TELE</name>
<evidence type="ECO:0000313" key="1">
    <source>
        <dbReference type="EMBL" id="KAI3354420.1"/>
    </source>
</evidence>
<gene>
    <name evidence="1" type="ORF">L3Q82_018943</name>
</gene>
<proteinExistence type="predicted"/>
<accession>A0ACB8VGA4</accession>
<keyword evidence="2" id="KW-1185">Reference proteome</keyword>